<proteinExistence type="predicted"/>
<evidence type="ECO:0000313" key="1">
    <source>
        <dbReference type="EMBL" id="CAG8820824.1"/>
    </source>
</evidence>
<feature type="non-terminal residue" evidence="1">
    <location>
        <position position="207"/>
    </location>
</feature>
<protein>
    <submittedName>
        <fullName evidence="1">1077_t:CDS:1</fullName>
    </submittedName>
</protein>
<sequence length="207" mass="24193">VPFTVNTITIFPKIKSLISRYLRPNVVQFLVGQMKESVFYISFCSNIEEIQNMPMNKPSESDNFENEPDCVFLCAQFLLQQLDCSNIKEAARFNMQLINMRWIPKIYQNDVITELDYYGQRFVNDIVASDEDQELNYNQHFKWLQPLNNNNDNEQSTQDAGFINEQLSQQVDSSEDKDSDKENTLPNIKLRNPKKIITRGRPKLSSH</sequence>
<gene>
    <name evidence="1" type="ORF">RPERSI_LOCUS25436</name>
</gene>
<accession>A0ACA9S1T1</accession>
<dbReference type="Proteomes" id="UP000789920">
    <property type="component" value="Unassembled WGS sequence"/>
</dbReference>
<evidence type="ECO:0000313" key="2">
    <source>
        <dbReference type="Proteomes" id="UP000789920"/>
    </source>
</evidence>
<organism evidence="1 2">
    <name type="scientific">Racocetra persica</name>
    <dbReference type="NCBI Taxonomy" id="160502"/>
    <lineage>
        <taxon>Eukaryota</taxon>
        <taxon>Fungi</taxon>
        <taxon>Fungi incertae sedis</taxon>
        <taxon>Mucoromycota</taxon>
        <taxon>Glomeromycotina</taxon>
        <taxon>Glomeromycetes</taxon>
        <taxon>Diversisporales</taxon>
        <taxon>Gigasporaceae</taxon>
        <taxon>Racocetra</taxon>
    </lineage>
</organism>
<reference evidence="1" key="1">
    <citation type="submission" date="2021-06" db="EMBL/GenBank/DDBJ databases">
        <authorList>
            <person name="Kallberg Y."/>
            <person name="Tangrot J."/>
            <person name="Rosling A."/>
        </authorList>
    </citation>
    <scope>NUCLEOTIDE SEQUENCE</scope>
    <source>
        <strain evidence="1">MA461A</strain>
    </source>
</reference>
<keyword evidence="2" id="KW-1185">Reference proteome</keyword>
<name>A0ACA9S1T1_9GLOM</name>
<feature type="non-terminal residue" evidence="1">
    <location>
        <position position="1"/>
    </location>
</feature>
<dbReference type="EMBL" id="CAJVQC010084128">
    <property type="protein sequence ID" value="CAG8820824.1"/>
    <property type="molecule type" value="Genomic_DNA"/>
</dbReference>
<comment type="caution">
    <text evidence="1">The sequence shown here is derived from an EMBL/GenBank/DDBJ whole genome shotgun (WGS) entry which is preliminary data.</text>
</comment>